<evidence type="ECO:0000256" key="2">
    <source>
        <dbReference type="ARBA" id="ARBA00022679"/>
    </source>
</evidence>
<dbReference type="PANTHER" id="PTHR22807:SF53">
    <property type="entry name" value="RIBOSOMAL RNA SMALL SUBUNIT METHYLTRANSFERASE B-RELATED"/>
    <property type="match status" value="1"/>
</dbReference>
<evidence type="ECO:0000259" key="5">
    <source>
        <dbReference type="PROSITE" id="PS51686"/>
    </source>
</evidence>
<evidence type="ECO:0000256" key="3">
    <source>
        <dbReference type="ARBA" id="ARBA00022691"/>
    </source>
</evidence>
<organism evidence="6">
    <name type="scientific">freshwater metagenome</name>
    <dbReference type="NCBI Taxonomy" id="449393"/>
    <lineage>
        <taxon>unclassified sequences</taxon>
        <taxon>metagenomes</taxon>
        <taxon>ecological metagenomes</taxon>
    </lineage>
</organism>
<reference evidence="6" key="1">
    <citation type="submission" date="2020-05" db="EMBL/GenBank/DDBJ databases">
        <authorList>
            <person name="Chiriac C."/>
            <person name="Salcher M."/>
            <person name="Ghai R."/>
            <person name="Kavagutti S V."/>
        </authorList>
    </citation>
    <scope>NUCLEOTIDE SEQUENCE</scope>
</reference>
<name>A0A6J6C8L6_9ZZZZ</name>
<dbReference type="GO" id="GO:0008173">
    <property type="term" value="F:RNA methyltransferase activity"/>
    <property type="evidence" value="ECO:0007669"/>
    <property type="project" value="InterPro"/>
</dbReference>
<protein>
    <submittedName>
        <fullName evidence="6">Unannotated protein</fullName>
    </submittedName>
</protein>
<dbReference type="EMBL" id="CAEZSZ010000002">
    <property type="protein sequence ID" value="CAB4547606.1"/>
    <property type="molecule type" value="Genomic_DNA"/>
</dbReference>
<gene>
    <name evidence="6" type="ORF">UFOPK1561_00029</name>
</gene>
<dbReference type="InterPro" id="IPR029063">
    <property type="entry name" value="SAM-dependent_MTases_sf"/>
</dbReference>
<keyword evidence="2" id="KW-0808">Transferase</keyword>
<evidence type="ECO:0000256" key="4">
    <source>
        <dbReference type="ARBA" id="ARBA00022884"/>
    </source>
</evidence>
<evidence type="ECO:0000256" key="1">
    <source>
        <dbReference type="ARBA" id="ARBA00022603"/>
    </source>
</evidence>
<dbReference type="Gene3D" id="3.40.50.150">
    <property type="entry name" value="Vaccinia Virus protein VP39"/>
    <property type="match status" value="1"/>
</dbReference>
<dbReference type="GO" id="GO:0003723">
    <property type="term" value="F:RNA binding"/>
    <property type="evidence" value="ECO:0007669"/>
    <property type="project" value="UniProtKB-KW"/>
</dbReference>
<dbReference type="PANTHER" id="PTHR22807">
    <property type="entry name" value="NOP2 YEAST -RELATED NOL1/NOP2/FMU SUN DOMAIN-CONTAINING"/>
    <property type="match status" value="1"/>
</dbReference>
<keyword evidence="1" id="KW-0489">Methyltransferase</keyword>
<dbReference type="AlphaFoldDB" id="A0A6J6C8L6"/>
<keyword evidence="4" id="KW-0694">RNA-binding</keyword>
<dbReference type="PROSITE" id="PS51686">
    <property type="entry name" value="SAM_MT_RSMB_NOP"/>
    <property type="match status" value="1"/>
</dbReference>
<dbReference type="InterPro" id="IPR023267">
    <property type="entry name" value="RCMT"/>
</dbReference>
<dbReference type="Pfam" id="PF01189">
    <property type="entry name" value="Methyltr_RsmB-F"/>
    <property type="match status" value="1"/>
</dbReference>
<keyword evidence="3" id="KW-0949">S-adenosyl-L-methionine</keyword>
<feature type="domain" description="SAM-dependent MTase RsmB/NOP-type" evidence="5">
    <location>
        <begin position="1"/>
        <end position="90"/>
    </location>
</feature>
<dbReference type="InterPro" id="IPR001678">
    <property type="entry name" value="MeTrfase_RsmB-F_NOP2_dom"/>
</dbReference>
<dbReference type="InterPro" id="IPR049560">
    <property type="entry name" value="MeTrfase_RsmB-F_NOP2_cat"/>
</dbReference>
<sequence>MQEQLLESAWTYLKPGGVIAYVTCSPHVAETNAIVDWALKRLPGVELIDSNNVLKAINPNLALNSTRSTSQLWPHLHQTDAMFLALLRKSVG</sequence>
<proteinExistence type="predicted"/>
<evidence type="ECO:0000313" key="6">
    <source>
        <dbReference type="EMBL" id="CAB4547606.1"/>
    </source>
</evidence>
<dbReference type="GO" id="GO:0001510">
    <property type="term" value="P:RNA methylation"/>
    <property type="evidence" value="ECO:0007669"/>
    <property type="project" value="InterPro"/>
</dbReference>
<dbReference type="SUPFAM" id="SSF53335">
    <property type="entry name" value="S-adenosyl-L-methionine-dependent methyltransferases"/>
    <property type="match status" value="1"/>
</dbReference>
<dbReference type="PRINTS" id="PR02008">
    <property type="entry name" value="RCMTFAMILY"/>
</dbReference>
<accession>A0A6J6C8L6</accession>